<comment type="caution">
    <text evidence="4">The sequence shown here is derived from an EMBL/GenBank/DDBJ whole genome shotgun (WGS) entry which is preliminary data.</text>
</comment>
<dbReference type="STRING" id="36818.BGK67_33015"/>
<evidence type="ECO:0000313" key="4">
    <source>
        <dbReference type="EMBL" id="OEJ22377.1"/>
    </source>
</evidence>
<dbReference type="Gene3D" id="1.10.1200.10">
    <property type="entry name" value="ACP-like"/>
    <property type="match status" value="1"/>
</dbReference>
<keyword evidence="2" id="KW-0597">Phosphoprotein</keyword>
<proteinExistence type="predicted"/>
<feature type="domain" description="Carrier" evidence="3">
    <location>
        <begin position="7"/>
        <end position="82"/>
    </location>
</feature>
<keyword evidence="1" id="KW-0596">Phosphopantetheine</keyword>
<keyword evidence="5" id="KW-1185">Reference proteome</keyword>
<organism evidence="4 5">
    <name type="scientific">Streptomyces subrutilus</name>
    <dbReference type="NCBI Taxonomy" id="36818"/>
    <lineage>
        <taxon>Bacteria</taxon>
        <taxon>Bacillati</taxon>
        <taxon>Actinomycetota</taxon>
        <taxon>Actinomycetes</taxon>
        <taxon>Kitasatosporales</taxon>
        <taxon>Streptomycetaceae</taxon>
        <taxon>Streptomyces</taxon>
    </lineage>
</organism>
<dbReference type="Pfam" id="PF00550">
    <property type="entry name" value="PP-binding"/>
    <property type="match status" value="1"/>
</dbReference>
<dbReference type="RefSeq" id="WP_069924427.1">
    <property type="nucleotide sequence ID" value="NZ_MEHK01000002.1"/>
</dbReference>
<accession>A0A1E5NZY7</accession>
<evidence type="ECO:0000256" key="2">
    <source>
        <dbReference type="ARBA" id="ARBA00022553"/>
    </source>
</evidence>
<evidence type="ECO:0000313" key="5">
    <source>
        <dbReference type="Proteomes" id="UP000095705"/>
    </source>
</evidence>
<dbReference type="Proteomes" id="UP000095705">
    <property type="component" value="Unassembled WGS sequence"/>
</dbReference>
<evidence type="ECO:0000259" key="3">
    <source>
        <dbReference type="PROSITE" id="PS50075"/>
    </source>
</evidence>
<dbReference type="PROSITE" id="PS50075">
    <property type="entry name" value="CARRIER"/>
    <property type="match status" value="1"/>
</dbReference>
<dbReference type="InterPro" id="IPR006162">
    <property type="entry name" value="Ppantetheine_attach_site"/>
</dbReference>
<dbReference type="AlphaFoldDB" id="A0A1E5NZY7"/>
<dbReference type="OrthoDB" id="3537906at2"/>
<dbReference type="PROSITE" id="PS00012">
    <property type="entry name" value="PHOSPHOPANTETHEINE"/>
    <property type="match status" value="1"/>
</dbReference>
<sequence length="88" mass="10012">MRHLELTDLTRLLRECAGEDEGVDLDGDDVLDTLFLDLGYDSLALLQTTGRIEREYEITLDEEAIDEAETPRKYLELVNRVLSARVTA</sequence>
<dbReference type="InterPro" id="IPR036736">
    <property type="entry name" value="ACP-like_sf"/>
</dbReference>
<protein>
    <submittedName>
        <fullName evidence="4">Actinorhodin polyketide synthase</fullName>
    </submittedName>
</protein>
<dbReference type="SUPFAM" id="SSF47336">
    <property type="entry name" value="ACP-like"/>
    <property type="match status" value="1"/>
</dbReference>
<evidence type="ECO:0000256" key="1">
    <source>
        <dbReference type="ARBA" id="ARBA00022450"/>
    </source>
</evidence>
<reference evidence="4 5" key="1">
    <citation type="submission" date="2016-08" db="EMBL/GenBank/DDBJ databases">
        <title>The complete genome of Streptomyces subrutilus 10-1-1.</title>
        <authorList>
            <person name="Chen X."/>
        </authorList>
    </citation>
    <scope>NUCLEOTIDE SEQUENCE [LARGE SCALE GENOMIC DNA]</scope>
    <source>
        <strain evidence="4 5">10-1-1</strain>
    </source>
</reference>
<dbReference type="EMBL" id="MEHK01000002">
    <property type="protein sequence ID" value="OEJ22377.1"/>
    <property type="molecule type" value="Genomic_DNA"/>
</dbReference>
<gene>
    <name evidence="4" type="ORF">BGK67_33015</name>
</gene>
<dbReference type="InterPro" id="IPR009081">
    <property type="entry name" value="PP-bd_ACP"/>
</dbReference>
<name>A0A1E5NZY7_9ACTN</name>